<name>A0A2D6LQD4_9ARCH</name>
<dbReference type="HAMAP" id="MF_00314">
    <property type="entry name" value="ATP_synth_C_arch"/>
    <property type="match status" value="1"/>
</dbReference>
<protein>
    <recommendedName>
        <fullName evidence="6">A-type ATP synthase subunit C</fullName>
    </recommendedName>
</protein>
<evidence type="ECO:0000256" key="3">
    <source>
        <dbReference type="ARBA" id="ARBA00022781"/>
    </source>
</evidence>
<dbReference type="GO" id="GO:0046933">
    <property type="term" value="F:proton-transporting ATP synthase activity, rotational mechanism"/>
    <property type="evidence" value="ECO:0007669"/>
    <property type="project" value="UniProtKB-UniRule"/>
</dbReference>
<dbReference type="AlphaFoldDB" id="A0A2D6LQD4"/>
<dbReference type="EMBL" id="NZBD01000016">
    <property type="protein sequence ID" value="MAG18399.1"/>
    <property type="molecule type" value="Genomic_DNA"/>
</dbReference>
<keyword evidence="3 6" id="KW-0375">Hydrogen ion transport</keyword>
<dbReference type="SUPFAM" id="SSF103486">
    <property type="entry name" value="V-type ATP synthase subunit C"/>
    <property type="match status" value="1"/>
</dbReference>
<keyword evidence="6" id="KW-0472">Membrane</keyword>
<dbReference type="GO" id="GO:0033179">
    <property type="term" value="C:proton-transporting V-type ATPase, V0 domain"/>
    <property type="evidence" value="ECO:0007669"/>
    <property type="project" value="InterPro"/>
</dbReference>
<dbReference type="InterPro" id="IPR050873">
    <property type="entry name" value="V-ATPase_V0D/AC39_subunit"/>
</dbReference>
<keyword evidence="5 6" id="KW-0066">ATP synthesis</keyword>
<comment type="subcellular location">
    <subcellularLocation>
        <location evidence="6">Cell membrane</location>
        <topology evidence="6">Peripheral membrane protein</topology>
    </subcellularLocation>
</comment>
<keyword evidence="6" id="KW-1003">Cell membrane</keyword>
<keyword evidence="2 6" id="KW-0813">Transport</keyword>
<accession>A0A2D6LQD4</accession>
<dbReference type="InterPro" id="IPR014272">
    <property type="entry name" value="ATPase_V0-cplx_csu"/>
</dbReference>
<organism evidence="7 8">
    <name type="scientific">Candidatus Iainarchaeum sp</name>
    <dbReference type="NCBI Taxonomy" id="3101447"/>
    <lineage>
        <taxon>Archaea</taxon>
        <taxon>Candidatus Iainarchaeota</taxon>
        <taxon>Candidatus Iainarchaeia</taxon>
        <taxon>Candidatus Iainarchaeales</taxon>
        <taxon>Candidatus Iainarchaeaceae</taxon>
        <taxon>Candidatus Iainarchaeum</taxon>
    </lineage>
</organism>
<evidence type="ECO:0000256" key="4">
    <source>
        <dbReference type="ARBA" id="ARBA00023065"/>
    </source>
</evidence>
<dbReference type="InterPro" id="IPR002843">
    <property type="entry name" value="ATPase_V0-cplx_csu/dsu"/>
</dbReference>
<dbReference type="InterPro" id="IPR036079">
    <property type="entry name" value="ATPase_csu/dsu_sf"/>
</dbReference>
<gene>
    <name evidence="6" type="primary">atpC</name>
    <name evidence="7" type="ORF">CL944_02915</name>
</gene>
<dbReference type="GO" id="GO:0005886">
    <property type="term" value="C:plasma membrane"/>
    <property type="evidence" value="ECO:0007669"/>
    <property type="project" value="UniProtKB-SubCell"/>
</dbReference>
<dbReference type="GO" id="GO:0046961">
    <property type="term" value="F:proton-transporting ATPase activity, rotational mechanism"/>
    <property type="evidence" value="ECO:0007669"/>
    <property type="project" value="InterPro"/>
</dbReference>
<comment type="subunit">
    <text evidence="6">Has multiple subunits with at least A(3), B(3), C, D, E, F, H, I and proteolipid K(x).</text>
</comment>
<keyword evidence="4 6" id="KW-0406">Ion transport</keyword>
<dbReference type="InterPro" id="IPR035067">
    <property type="entry name" value="V-type_ATPase_csu/dsu"/>
</dbReference>
<dbReference type="GO" id="GO:0042777">
    <property type="term" value="P:proton motive force-driven plasma membrane ATP synthesis"/>
    <property type="evidence" value="ECO:0007669"/>
    <property type="project" value="UniProtKB-UniRule"/>
</dbReference>
<dbReference type="Proteomes" id="UP000226712">
    <property type="component" value="Unassembled WGS sequence"/>
</dbReference>
<dbReference type="GO" id="GO:0005524">
    <property type="term" value="F:ATP binding"/>
    <property type="evidence" value="ECO:0007669"/>
    <property type="project" value="UniProtKB-UniRule"/>
</dbReference>
<dbReference type="Gene3D" id="1.10.132.50">
    <property type="entry name" value="ATP synthase (C/AC39) subunit, domain 3"/>
    <property type="match status" value="1"/>
</dbReference>
<comment type="function">
    <text evidence="6">Component of the A-type ATP synthase that produces ATP from ADP in the presence of a proton gradient across the membrane.</text>
</comment>
<dbReference type="Gene3D" id="1.20.1690.10">
    <property type="entry name" value="V-type ATP synthase subunit C domain"/>
    <property type="match status" value="2"/>
</dbReference>
<evidence type="ECO:0000256" key="2">
    <source>
        <dbReference type="ARBA" id="ARBA00022448"/>
    </source>
</evidence>
<dbReference type="InterPro" id="IPR044911">
    <property type="entry name" value="V-type_ATPase_csu/dsu_dom_3"/>
</dbReference>
<comment type="caution">
    <text evidence="7">The sequence shown here is derived from an EMBL/GenBank/DDBJ whole genome shotgun (WGS) entry which is preliminary data.</text>
</comment>
<reference evidence="8" key="1">
    <citation type="submission" date="2017-09" db="EMBL/GenBank/DDBJ databases">
        <title>The Reconstruction of 2,631 Draft Metagenome-Assembled Genomes from the Global Oceans.</title>
        <authorList>
            <person name="Tully B.J."/>
            <person name="Graham E.D."/>
            <person name="Heidelberg J.F."/>
        </authorList>
    </citation>
    <scope>NUCLEOTIDE SEQUENCE [LARGE SCALE GENOMIC DNA]</scope>
</reference>
<evidence type="ECO:0000313" key="7">
    <source>
        <dbReference type="EMBL" id="MAG18399.1"/>
    </source>
</evidence>
<evidence type="ECO:0000313" key="8">
    <source>
        <dbReference type="Proteomes" id="UP000226712"/>
    </source>
</evidence>
<proteinExistence type="inferred from homology"/>
<dbReference type="PANTHER" id="PTHR38682:SF1">
    <property type="entry name" value="V-TYPE ATP SYNTHASE SUBUNIT C"/>
    <property type="match status" value="1"/>
</dbReference>
<evidence type="ECO:0000256" key="6">
    <source>
        <dbReference type="HAMAP-Rule" id="MF_00314"/>
    </source>
</evidence>
<evidence type="ECO:0000256" key="1">
    <source>
        <dbReference type="ARBA" id="ARBA00006709"/>
    </source>
</evidence>
<dbReference type="Pfam" id="PF01992">
    <property type="entry name" value="vATP-synt_AC39"/>
    <property type="match status" value="1"/>
</dbReference>
<dbReference type="PANTHER" id="PTHR38682">
    <property type="entry name" value="V-TYPE ATP SYNTHASE SUBUNIT C"/>
    <property type="match status" value="1"/>
</dbReference>
<sequence>MIRIVLRALEFGYVNARVKAMKQGLLGEKEVNSMIESNSVNEIYAILEKSQYREDLVASALEDRTIADQIEFATTKNFSRTLQKIIKFVPKNFEHELIELFEKYEVNNMKTILISKHLGEDKEKIEPLIMDSTIISKGRMNKILEAKTVKEVVGLLGEIVYGKVLEKPLKVYEKDNEISSLLFTLDEYYYSKLPAMAENKSGDERIILKMLKSQADVKNISNICRGKKDDLPVEKLHKMLIESGNLSKEVLKKACAAKNVEDAAKVFEKNYALSKPIEEYKKTDSLIPIELELERNIAKKGLKVLRNSVLSIGTVAGFLLLKEEEISNIRKIVRSKEFNVPNEQIKEMAVIV</sequence>
<evidence type="ECO:0000256" key="5">
    <source>
        <dbReference type="ARBA" id="ARBA00023310"/>
    </source>
</evidence>
<comment type="similarity">
    <text evidence="1 6">Belongs to the V-ATPase V0D/AC39 subunit family.</text>
</comment>